<dbReference type="SMART" id="SM00220">
    <property type="entry name" value="S_TKc"/>
    <property type="match status" value="1"/>
</dbReference>
<dbReference type="InterPro" id="IPR011009">
    <property type="entry name" value="Kinase-like_dom_sf"/>
</dbReference>
<dbReference type="Pfam" id="PF00069">
    <property type="entry name" value="Pkinase"/>
    <property type="match status" value="1"/>
</dbReference>
<dbReference type="GO" id="GO:0005524">
    <property type="term" value="F:ATP binding"/>
    <property type="evidence" value="ECO:0007669"/>
    <property type="project" value="UniProtKB-UniRule"/>
</dbReference>
<comment type="caution">
    <text evidence="13">The sequence shown here is derived from an EMBL/GenBank/DDBJ whole genome shotgun (WGS) entry which is preliminary data.</text>
</comment>
<dbReference type="Gene3D" id="3.30.200.20">
    <property type="entry name" value="Phosphorylase Kinase, domain 1"/>
    <property type="match status" value="1"/>
</dbReference>
<keyword evidence="3" id="KW-0808">Transferase</keyword>
<evidence type="ECO:0000313" key="14">
    <source>
        <dbReference type="Proteomes" id="UP000603453"/>
    </source>
</evidence>
<feature type="domain" description="Protein kinase" evidence="12">
    <location>
        <begin position="33"/>
        <end position="336"/>
    </location>
</feature>
<evidence type="ECO:0000256" key="2">
    <source>
        <dbReference type="ARBA" id="ARBA00022527"/>
    </source>
</evidence>
<keyword evidence="4 9" id="KW-0547">Nucleotide-binding</keyword>
<reference evidence="13" key="1">
    <citation type="submission" date="2020-12" db="EMBL/GenBank/DDBJ databases">
        <title>Metabolic potential, ecology and presence of endohyphal bacteria is reflected in genomic diversity of Mucoromycotina.</title>
        <authorList>
            <person name="Muszewska A."/>
            <person name="Okrasinska A."/>
            <person name="Steczkiewicz K."/>
            <person name="Drgas O."/>
            <person name="Orlowska M."/>
            <person name="Perlinska-Lenart U."/>
            <person name="Aleksandrzak-Piekarczyk T."/>
            <person name="Szatraj K."/>
            <person name="Zielenkiewicz U."/>
            <person name="Pilsyk S."/>
            <person name="Malc E."/>
            <person name="Mieczkowski P."/>
            <person name="Kruszewska J.S."/>
            <person name="Biernat P."/>
            <person name="Pawlowska J."/>
        </authorList>
    </citation>
    <scope>NUCLEOTIDE SEQUENCE</scope>
    <source>
        <strain evidence="13">WA0000017839</strain>
    </source>
</reference>
<keyword evidence="11" id="KW-0812">Transmembrane</keyword>
<organism evidence="13 14">
    <name type="scientific">Mucor saturninus</name>
    <dbReference type="NCBI Taxonomy" id="64648"/>
    <lineage>
        <taxon>Eukaryota</taxon>
        <taxon>Fungi</taxon>
        <taxon>Fungi incertae sedis</taxon>
        <taxon>Mucoromycota</taxon>
        <taxon>Mucoromycotina</taxon>
        <taxon>Mucoromycetes</taxon>
        <taxon>Mucorales</taxon>
        <taxon>Mucorineae</taxon>
        <taxon>Mucoraceae</taxon>
        <taxon>Mucor</taxon>
    </lineage>
</organism>
<keyword evidence="11" id="KW-0472">Membrane</keyword>
<dbReference type="GO" id="GO:0005737">
    <property type="term" value="C:cytoplasm"/>
    <property type="evidence" value="ECO:0007669"/>
    <property type="project" value="TreeGrafter"/>
</dbReference>
<evidence type="ECO:0000256" key="3">
    <source>
        <dbReference type="ARBA" id="ARBA00022679"/>
    </source>
</evidence>
<sequence>MQSKFPSSSEVVMTCLAVKDYDPHSGNKILNNFVIIREIGRGVHGKVKLAQDTITGDLVAIKIVDKKNRRRQMGYSLLRGSQQQQLHVSKENENKIRREIAILKKCCHPNVVKLREVIDDPTSRKIYLVLEYTETGEIEWRDEYDAPVMTIDEARRIFRDIVNGLDYLHYQGIIHRDIKPANLLLSHDGVAKISDFGVSYYNELLAQNNGGGEMIHPNDRVFLKIERELAETAGTPAFFAPELCCAGGDAIKRPRISKAIDVWALGVTLYCFVFGVCPFIAATEFELFDTIPSQPLTFPKKDFEITEDLKDLLHKLLTKNPDDRITLDAVKRHPWVIRGLDNSQDWILQTDPHHYLNIQVASDLEITESVTMMDRLRQSIRKLSISFSNSRRKSSLTPAVSKPSRPVSYHPSSPNHIQSNSNHHRLSQPSMMMSKQPSYSTSLLPHATSSVTPTVSLSTGHTLIVNGLSSNYIPPTTATTTTTIPYPASEEEEEDEEEEVNNRPDISRRVSSASSSSGLGLTFGKYRGGMTPITQ</sequence>
<keyword evidence="11" id="KW-1133">Transmembrane helix</keyword>
<feature type="compositionally biased region" description="Acidic residues" evidence="10">
    <location>
        <begin position="489"/>
        <end position="499"/>
    </location>
</feature>
<keyword evidence="14" id="KW-1185">Reference proteome</keyword>
<dbReference type="PANTHER" id="PTHR24346:SF77">
    <property type="entry name" value="SERINE THREONINE PROTEIN KINASE"/>
    <property type="match status" value="1"/>
</dbReference>
<evidence type="ECO:0000256" key="4">
    <source>
        <dbReference type="ARBA" id="ARBA00022741"/>
    </source>
</evidence>
<feature type="region of interest" description="Disordered" evidence="10">
    <location>
        <begin position="392"/>
        <end position="454"/>
    </location>
</feature>
<dbReference type="PROSITE" id="PS50011">
    <property type="entry name" value="PROTEIN_KINASE_DOM"/>
    <property type="match status" value="1"/>
</dbReference>
<accession>A0A8H7VB80</accession>
<evidence type="ECO:0000256" key="6">
    <source>
        <dbReference type="ARBA" id="ARBA00022840"/>
    </source>
</evidence>
<comment type="catalytic activity">
    <reaction evidence="8">
        <text>L-seryl-[protein] + ATP = O-phospho-L-seryl-[protein] + ADP + H(+)</text>
        <dbReference type="Rhea" id="RHEA:17989"/>
        <dbReference type="Rhea" id="RHEA-COMP:9863"/>
        <dbReference type="Rhea" id="RHEA-COMP:11604"/>
        <dbReference type="ChEBI" id="CHEBI:15378"/>
        <dbReference type="ChEBI" id="CHEBI:29999"/>
        <dbReference type="ChEBI" id="CHEBI:30616"/>
        <dbReference type="ChEBI" id="CHEBI:83421"/>
        <dbReference type="ChEBI" id="CHEBI:456216"/>
        <dbReference type="EC" id="2.7.11.1"/>
    </reaction>
</comment>
<keyword evidence="5" id="KW-0418">Kinase</keyword>
<evidence type="ECO:0000313" key="13">
    <source>
        <dbReference type="EMBL" id="KAG2212362.1"/>
    </source>
</evidence>
<dbReference type="PANTHER" id="PTHR24346">
    <property type="entry name" value="MAP/MICROTUBULE AFFINITY-REGULATING KINASE"/>
    <property type="match status" value="1"/>
</dbReference>
<dbReference type="FunFam" id="3.30.200.20:FF:000206">
    <property type="entry name" value="Serine/threonine-protein kinase Ssp1"/>
    <property type="match status" value="1"/>
</dbReference>
<dbReference type="AlphaFoldDB" id="A0A8H7VB80"/>
<keyword evidence="6 9" id="KW-0067">ATP-binding</keyword>
<evidence type="ECO:0000259" key="12">
    <source>
        <dbReference type="PROSITE" id="PS50011"/>
    </source>
</evidence>
<dbReference type="GO" id="GO:0035556">
    <property type="term" value="P:intracellular signal transduction"/>
    <property type="evidence" value="ECO:0007669"/>
    <property type="project" value="TreeGrafter"/>
</dbReference>
<dbReference type="InterPro" id="IPR000719">
    <property type="entry name" value="Prot_kinase_dom"/>
</dbReference>
<evidence type="ECO:0000256" key="8">
    <source>
        <dbReference type="ARBA" id="ARBA00048679"/>
    </source>
</evidence>
<comment type="catalytic activity">
    <reaction evidence="7">
        <text>L-threonyl-[protein] + ATP = O-phospho-L-threonyl-[protein] + ADP + H(+)</text>
        <dbReference type="Rhea" id="RHEA:46608"/>
        <dbReference type="Rhea" id="RHEA-COMP:11060"/>
        <dbReference type="Rhea" id="RHEA-COMP:11605"/>
        <dbReference type="ChEBI" id="CHEBI:15378"/>
        <dbReference type="ChEBI" id="CHEBI:30013"/>
        <dbReference type="ChEBI" id="CHEBI:30616"/>
        <dbReference type="ChEBI" id="CHEBI:61977"/>
        <dbReference type="ChEBI" id="CHEBI:456216"/>
        <dbReference type="EC" id="2.7.11.1"/>
    </reaction>
</comment>
<dbReference type="Gene3D" id="1.10.510.10">
    <property type="entry name" value="Transferase(Phosphotransferase) domain 1"/>
    <property type="match status" value="1"/>
</dbReference>
<dbReference type="PROSITE" id="PS00107">
    <property type="entry name" value="PROTEIN_KINASE_ATP"/>
    <property type="match status" value="1"/>
</dbReference>
<dbReference type="PROSITE" id="PS00108">
    <property type="entry name" value="PROTEIN_KINASE_ST"/>
    <property type="match status" value="1"/>
</dbReference>
<dbReference type="OrthoDB" id="68483at2759"/>
<feature type="binding site" evidence="9">
    <location>
        <position position="62"/>
    </location>
    <ligand>
        <name>ATP</name>
        <dbReference type="ChEBI" id="CHEBI:30616"/>
    </ligand>
</feature>
<feature type="compositionally biased region" description="Low complexity" evidence="10">
    <location>
        <begin position="427"/>
        <end position="440"/>
    </location>
</feature>
<name>A0A8H7VB80_9FUNG</name>
<dbReference type="InterPro" id="IPR017441">
    <property type="entry name" value="Protein_kinase_ATP_BS"/>
</dbReference>
<dbReference type="CDD" id="cd14008">
    <property type="entry name" value="STKc_LKB1_CaMKK"/>
    <property type="match status" value="1"/>
</dbReference>
<gene>
    <name evidence="13" type="ORF">INT47_001723</name>
</gene>
<feature type="transmembrane region" description="Helical" evidence="11">
    <location>
        <begin position="262"/>
        <end position="281"/>
    </location>
</feature>
<feature type="region of interest" description="Disordered" evidence="10">
    <location>
        <begin position="475"/>
        <end position="535"/>
    </location>
</feature>
<evidence type="ECO:0000256" key="1">
    <source>
        <dbReference type="ARBA" id="ARBA00012513"/>
    </source>
</evidence>
<keyword evidence="2" id="KW-0723">Serine/threonine-protein kinase</keyword>
<evidence type="ECO:0000256" key="7">
    <source>
        <dbReference type="ARBA" id="ARBA00047899"/>
    </source>
</evidence>
<evidence type="ECO:0000256" key="9">
    <source>
        <dbReference type="PROSITE-ProRule" id="PRU10141"/>
    </source>
</evidence>
<evidence type="ECO:0000256" key="5">
    <source>
        <dbReference type="ARBA" id="ARBA00022777"/>
    </source>
</evidence>
<dbReference type="EMBL" id="JAEPRD010000006">
    <property type="protein sequence ID" value="KAG2212362.1"/>
    <property type="molecule type" value="Genomic_DNA"/>
</dbReference>
<evidence type="ECO:0000256" key="11">
    <source>
        <dbReference type="SAM" id="Phobius"/>
    </source>
</evidence>
<feature type="compositionally biased region" description="Low complexity" evidence="10">
    <location>
        <begin position="475"/>
        <end position="488"/>
    </location>
</feature>
<dbReference type="GO" id="GO:0004674">
    <property type="term" value="F:protein serine/threonine kinase activity"/>
    <property type="evidence" value="ECO:0007669"/>
    <property type="project" value="UniProtKB-KW"/>
</dbReference>
<dbReference type="InterPro" id="IPR008271">
    <property type="entry name" value="Ser/Thr_kinase_AS"/>
</dbReference>
<dbReference type="Proteomes" id="UP000603453">
    <property type="component" value="Unassembled WGS sequence"/>
</dbReference>
<proteinExistence type="predicted"/>
<dbReference type="EC" id="2.7.11.1" evidence="1"/>
<dbReference type="SUPFAM" id="SSF56112">
    <property type="entry name" value="Protein kinase-like (PK-like)"/>
    <property type="match status" value="1"/>
</dbReference>
<protein>
    <recommendedName>
        <fullName evidence="1">non-specific serine/threonine protein kinase</fullName>
        <ecNumber evidence="1">2.7.11.1</ecNumber>
    </recommendedName>
</protein>
<feature type="compositionally biased region" description="Polar residues" evidence="10">
    <location>
        <begin position="410"/>
        <end position="421"/>
    </location>
</feature>
<evidence type="ECO:0000256" key="10">
    <source>
        <dbReference type="SAM" id="MobiDB-lite"/>
    </source>
</evidence>